<evidence type="ECO:0000256" key="1">
    <source>
        <dbReference type="SAM" id="MobiDB-lite"/>
    </source>
</evidence>
<feature type="compositionally biased region" description="Gly residues" evidence="1">
    <location>
        <begin position="286"/>
        <end position="303"/>
    </location>
</feature>
<dbReference type="Pfam" id="PF04536">
    <property type="entry name" value="TPM_phosphatase"/>
    <property type="match status" value="1"/>
</dbReference>
<evidence type="ECO:0000256" key="3">
    <source>
        <dbReference type="SAM" id="SignalP"/>
    </source>
</evidence>
<feature type="region of interest" description="Disordered" evidence="1">
    <location>
        <begin position="258"/>
        <end position="303"/>
    </location>
</feature>
<protein>
    <submittedName>
        <fullName evidence="5">TPM domain-containing protein</fullName>
    </submittedName>
</protein>
<feature type="signal peptide" evidence="3">
    <location>
        <begin position="1"/>
        <end position="21"/>
    </location>
</feature>
<gene>
    <name evidence="5" type="ORF">ACFFJ6_14280</name>
</gene>
<evidence type="ECO:0000259" key="4">
    <source>
        <dbReference type="Pfam" id="PF04536"/>
    </source>
</evidence>
<keyword evidence="2" id="KW-0472">Membrane</keyword>
<feature type="compositionally biased region" description="Low complexity" evidence="1">
    <location>
        <begin position="275"/>
        <end position="285"/>
    </location>
</feature>
<dbReference type="InterPro" id="IPR007621">
    <property type="entry name" value="TPM_dom"/>
</dbReference>
<keyword evidence="3" id="KW-0732">Signal</keyword>
<feature type="domain" description="TPM" evidence="4">
    <location>
        <begin position="37"/>
        <end position="160"/>
    </location>
</feature>
<dbReference type="Gene3D" id="3.10.310.50">
    <property type="match status" value="1"/>
</dbReference>
<feature type="transmembrane region" description="Helical" evidence="2">
    <location>
        <begin position="233"/>
        <end position="251"/>
    </location>
</feature>
<dbReference type="PANTHER" id="PTHR30373">
    <property type="entry name" value="UPF0603 PROTEIN YGCG"/>
    <property type="match status" value="1"/>
</dbReference>
<proteinExistence type="predicted"/>
<feature type="transmembrane region" description="Helical" evidence="2">
    <location>
        <begin position="185"/>
        <end position="203"/>
    </location>
</feature>
<keyword evidence="2" id="KW-1133">Transmembrane helix</keyword>
<evidence type="ECO:0000313" key="5">
    <source>
        <dbReference type="EMBL" id="MFC0241651.1"/>
    </source>
</evidence>
<name>A0ABV6ETT8_9BRAD</name>
<sequence>MNAVRASVIALLLGFVMAASAQFARADVAVPTLTGRVVDQTGTLSSDAIARLDQKLKAFEDRKGSQIAVLIVPTTQPEAIEQFSIRVAEAWKIGRKKVDDGAILLVAKVDRKLRIEVGYGLEGALPDVTAKRIIDEIITPKFKAGDLAGGIEAGVDRMMSVIDGEPLPTPEPQHEWAAPESFDQLSGWAIPLLFGTLFVNGFLQPMLGRMVASALTGGLIAIAAWAFGLVWFLSLLAGVAAFVLTLVMDLFGSGAMPSGRRGGSSGGSWSGGGSSWSSGSSSSSGGFSGGGGSFGGGGASGSW</sequence>
<dbReference type="PANTHER" id="PTHR30373:SF2">
    <property type="entry name" value="UPF0603 PROTEIN YGCG"/>
    <property type="match status" value="1"/>
</dbReference>
<feature type="chain" id="PRO_5045887403" evidence="3">
    <location>
        <begin position="22"/>
        <end position="303"/>
    </location>
</feature>
<feature type="compositionally biased region" description="Gly residues" evidence="1">
    <location>
        <begin position="260"/>
        <end position="274"/>
    </location>
</feature>
<comment type="caution">
    <text evidence="5">The sequence shown here is derived from an EMBL/GenBank/DDBJ whole genome shotgun (WGS) entry which is preliminary data.</text>
</comment>
<evidence type="ECO:0000313" key="6">
    <source>
        <dbReference type="Proteomes" id="UP001589775"/>
    </source>
</evidence>
<dbReference type="RefSeq" id="WP_378388782.1">
    <property type="nucleotide sequence ID" value="NZ_JBHLWM010000005.1"/>
</dbReference>
<reference evidence="5 6" key="1">
    <citation type="submission" date="2024-09" db="EMBL/GenBank/DDBJ databases">
        <authorList>
            <person name="Sun Q."/>
            <person name="Mori K."/>
        </authorList>
    </citation>
    <scope>NUCLEOTIDE SEQUENCE [LARGE SCALE GENOMIC DNA]</scope>
    <source>
        <strain evidence="5 6">KCTC 23279</strain>
    </source>
</reference>
<keyword evidence="2" id="KW-0812">Transmembrane</keyword>
<keyword evidence="6" id="KW-1185">Reference proteome</keyword>
<dbReference type="EMBL" id="JBHLWM010000005">
    <property type="protein sequence ID" value="MFC0241651.1"/>
    <property type="molecule type" value="Genomic_DNA"/>
</dbReference>
<evidence type="ECO:0000256" key="2">
    <source>
        <dbReference type="SAM" id="Phobius"/>
    </source>
</evidence>
<dbReference type="Proteomes" id="UP001589775">
    <property type="component" value="Unassembled WGS sequence"/>
</dbReference>
<accession>A0ABV6ETT8</accession>
<organism evidence="5 6">
    <name type="scientific">Rhodopseudomonas telluris</name>
    <dbReference type="NCBI Taxonomy" id="644215"/>
    <lineage>
        <taxon>Bacteria</taxon>
        <taxon>Pseudomonadati</taxon>
        <taxon>Pseudomonadota</taxon>
        <taxon>Alphaproteobacteria</taxon>
        <taxon>Hyphomicrobiales</taxon>
        <taxon>Nitrobacteraceae</taxon>
        <taxon>Rhodopseudomonas</taxon>
    </lineage>
</organism>